<proteinExistence type="predicted"/>
<sequence>MRLDPPLDPTSPEARDWLEEELRKGIYRDEPGLLERLWGWLTDVLSTTGGGSLPAWTVALAVGVALAVVALVVARSLGAERRMTGAAGDGVLDGPTRTSDEHRAAARRALAAGDADTAVLEGYRAIARAAVERTLLDDLPGRTAHEVALALGPAFPDSAARLAGAADAFDAVRYGHRAARAETAQGVCDLDATLASTRPVLSDPRRAAGTAR</sequence>
<reference evidence="4" key="1">
    <citation type="journal article" date="2019" name="Int. J. Syst. Evol. Microbiol.">
        <title>The Global Catalogue of Microorganisms (GCM) 10K type strain sequencing project: providing services to taxonomists for standard genome sequencing and annotation.</title>
        <authorList>
            <consortium name="The Broad Institute Genomics Platform"/>
            <consortium name="The Broad Institute Genome Sequencing Center for Infectious Disease"/>
            <person name="Wu L."/>
            <person name="Ma J."/>
        </authorList>
    </citation>
    <scope>NUCLEOTIDE SEQUENCE [LARGE SCALE GENOMIC DNA]</scope>
    <source>
        <strain evidence="4">JCM 17809</strain>
    </source>
</reference>
<dbReference type="InterPro" id="IPR025403">
    <property type="entry name" value="TgpA-like_C"/>
</dbReference>
<evidence type="ECO:0000259" key="2">
    <source>
        <dbReference type="Pfam" id="PF13559"/>
    </source>
</evidence>
<keyword evidence="1" id="KW-1133">Transmembrane helix</keyword>
<feature type="domain" description="Protein-glutamine gamma-glutamyltransferase-like C-terminal" evidence="2">
    <location>
        <begin position="123"/>
        <end position="191"/>
    </location>
</feature>
<gene>
    <name evidence="3" type="ORF">GCM10023168_04680</name>
</gene>
<evidence type="ECO:0000313" key="3">
    <source>
        <dbReference type="EMBL" id="GAA4398534.1"/>
    </source>
</evidence>
<comment type="caution">
    <text evidence="3">The sequence shown here is derived from an EMBL/GenBank/DDBJ whole genome shotgun (WGS) entry which is preliminary data.</text>
</comment>
<dbReference type="RefSeq" id="WP_345201839.1">
    <property type="nucleotide sequence ID" value="NZ_BAABGM010000002.1"/>
</dbReference>
<keyword evidence="4" id="KW-1185">Reference proteome</keyword>
<evidence type="ECO:0000256" key="1">
    <source>
        <dbReference type="SAM" id="Phobius"/>
    </source>
</evidence>
<keyword evidence="1" id="KW-0812">Transmembrane</keyword>
<name>A0ABP8JZI8_9MICO</name>
<dbReference type="EMBL" id="BAABGM010000002">
    <property type="protein sequence ID" value="GAA4398534.1"/>
    <property type="molecule type" value="Genomic_DNA"/>
</dbReference>
<keyword evidence="1" id="KW-0472">Membrane</keyword>
<evidence type="ECO:0000313" key="4">
    <source>
        <dbReference type="Proteomes" id="UP001500945"/>
    </source>
</evidence>
<feature type="transmembrane region" description="Helical" evidence="1">
    <location>
        <begin position="53"/>
        <end position="74"/>
    </location>
</feature>
<accession>A0ABP8JZI8</accession>
<protein>
    <submittedName>
        <fullName evidence="3">DUF4129 domain-containing protein</fullName>
    </submittedName>
</protein>
<organism evidence="3 4">
    <name type="scientific">Fodinibacter luteus</name>
    <dbReference type="NCBI Taxonomy" id="552064"/>
    <lineage>
        <taxon>Bacteria</taxon>
        <taxon>Bacillati</taxon>
        <taxon>Actinomycetota</taxon>
        <taxon>Actinomycetes</taxon>
        <taxon>Micrococcales</taxon>
        <taxon>Intrasporangiaceae</taxon>
        <taxon>Fodinibacter (ex Wang et al. 2009)</taxon>
    </lineage>
</organism>
<dbReference type="Proteomes" id="UP001500945">
    <property type="component" value="Unassembled WGS sequence"/>
</dbReference>
<dbReference type="Pfam" id="PF13559">
    <property type="entry name" value="DUF4129"/>
    <property type="match status" value="1"/>
</dbReference>